<feature type="compositionally biased region" description="Basic residues" evidence="1">
    <location>
        <begin position="11"/>
        <end position="29"/>
    </location>
</feature>
<feature type="region of interest" description="Disordered" evidence="1">
    <location>
        <begin position="1"/>
        <end position="36"/>
    </location>
</feature>
<reference evidence="3 4" key="1">
    <citation type="submission" date="2017-10" db="EMBL/GenBank/DDBJ databases">
        <title>Comparative genomics in systemic dimorphic fungi from Ajellomycetaceae.</title>
        <authorList>
            <person name="Munoz J.F."/>
            <person name="Mcewen J.G."/>
            <person name="Clay O.K."/>
            <person name="Cuomo C.A."/>
        </authorList>
    </citation>
    <scope>NUCLEOTIDE SEQUENCE [LARGE SCALE GENOMIC DNA]</scope>
    <source>
        <strain evidence="3 4">UAMH5409</strain>
    </source>
</reference>
<protein>
    <recommendedName>
        <fullName evidence="2">Subtelomeric hrmA-associated cluster protein AFUB-079030/YDR124W-like helical bundle domain-containing protein</fullName>
    </recommendedName>
</protein>
<name>A0A2B7WHU3_9EURO</name>
<feature type="domain" description="Subtelomeric hrmA-associated cluster protein AFUB-079030/YDR124W-like helical bundle" evidence="2">
    <location>
        <begin position="149"/>
        <end position="280"/>
    </location>
</feature>
<dbReference type="AlphaFoldDB" id="A0A2B7WHU3"/>
<sequence length="493" mass="56351">MVFPLAVKPTSRSHLRPHNSQLTKRHRSRQASPNDQPAIHIPYRLYALAYVDLSGKVQYQLPPSLRDLGHEIFPPHFEARFLQHAKNINRTAANANLIYNSGSRRPRSLSPPQKRQQLQRLRDKAPKEETDDESEGQDTNIHGNIHGIRIGDTEKMLAYYDEAFRAFHQINCRQIAKAYIKFIEPGKQAKHPYNGRRAVPGETNDPEKTKPDWWPADVIHREPDHLKRIPRVQLLIHIFRKLSHMGVTARKLKQAGEEAQRQCRPSEKADILDEIYRVREEEERFERGEIDAGTIIYVIKHKKMNQGAREDFEGAFSLGQQQNYTENVNCPCENGSNLADSDDEDTSMQMPSQTLPADNEILPLSIPVSLEPRFTPLDANDGKSNTENYPHGLSNFSREGQYMNPGSSGPEIQGRRYYSPSYWSTLPFQQSTYSPIDFGNGNAMIDSQNYMAHRPPTMPSAYGTPPLLNPYGAYTQFQTDSKLVFPPFFSQNL</sequence>
<keyword evidence="4" id="KW-1185">Reference proteome</keyword>
<dbReference type="PANTHER" id="PTHR36102">
    <property type="entry name" value="CHROMOSOME 10, WHOLE GENOME SHOTGUN SEQUENCE"/>
    <property type="match status" value="1"/>
</dbReference>
<evidence type="ECO:0000256" key="1">
    <source>
        <dbReference type="SAM" id="MobiDB-lite"/>
    </source>
</evidence>
<dbReference type="EMBL" id="PDNB01000292">
    <property type="protein sequence ID" value="PGG96162.1"/>
    <property type="molecule type" value="Genomic_DNA"/>
</dbReference>
<dbReference type="OrthoDB" id="5338458at2759"/>
<dbReference type="InterPro" id="IPR047092">
    <property type="entry name" value="AFUB_07903/YDR124W-like_hel"/>
</dbReference>
<dbReference type="Proteomes" id="UP000223968">
    <property type="component" value="Unassembled WGS sequence"/>
</dbReference>
<evidence type="ECO:0000313" key="4">
    <source>
        <dbReference type="Proteomes" id="UP000223968"/>
    </source>
</evidence>
<evidence type="ECO:0000259" key="2">
    <source>
        <dbReference type="Pfam" id="PF11001"/>
    </source>
</evidence>
<evidence type="ECO:0000313" key="3">
    <source>
        <dbReference type="EMBL" id="PGG96162.1"/>
    </source>
</evidence>
<dbReference type="PANTHER" id="PTHR36102:SF5">
    <property type="entry name" value="YDR124W-LIKE HELICAL BUNDLE DOMAIN-CONTAINING PROTEIN"/>
    <property type="match status" value="1"/>
</dbReference>
<feature type="region of interest" description="Disordered" evidence="1">
    <location>
        <begin position="191"/>
        <end position="210"/>
    </location>
</feature>
<gene>
    <name evidence="3" type="ORF">AJ79_09693</name>
</gene>
<organism evidence="3 4">
    <name type="scientific">Helicocarpus griseus UAMH5409</name>
    <dbReference type="NCBI Taxonomy" id="1447875"/>
    <lineage>
        <taxon>Eukaryota</taxon>
        <taxon>Fungi</taxon>
        <taxon>Dikarya</taxon>
        <taxon>Ascomycota</taxon>
        <taxon>Pezizomycotina</taxon>
        <taxon>Eurotiomycetes</taxon>
        <taxon>Eurotiomycetidae</taxon>
        <taxon>Onygenales</taxon>
        <taxon>Ajellomycetaceae</taxon>
        <taxon>Helicocarpus</taxon>
    </lineage>
</organism>
<dbReference type="STRING" id="1447875.A0A2B7WHU3"/>
<dbReference type="InterPro" id="IPR021264">
    <property type="entry name" value="AFUB_079030/YDR124W-like"/>
</dbReference>
<feature type="compositionally biased region" description="Low complexity" evidence="1">
    <location>
        <begin position="108"/>
        <end position="119"/>
    </location>
</feature>
<accession>A0A2B7WHU3</accession>
<comment type="caution">
    <text evidence="3">The sequence shown here is derived from an EMBL/GenBank/DDBJ whole genome shotgun (WGS) entry which is preliminary data.</text>
</comment>
<proteinExistence type="predicted"/>
<feature type="region of interest" description="Disordered" evidence="1">
    <location>
        <begin position="99"/>
        <end position="145"/>
    </location>
</feature>
<dbReference type="Pfam" id="PF11001">
    <property type="entry name" value="AFUB_07903_YDR124W_hel"/>
    <property type="match status" value="1"/>
</dbReference>